<dbReference type="EMBL" id="CP155573">
    <property type="protein sequence ID" value="XFO64774.1"/>
    <property type="molecule type" value="Genomic_DNA"/>
</dbReference>
<organism evidence="2 3">
    <name type="scientific">Sporomusa silvacetica DSM 10669</name>
    <dbReference type="NCBI Taxonomy" id="1123289"/>
    <lineage>
        <taxon>Bacteria</taxon>
        <taxon>Bacillati</taxon>
        <taxon>Bacillota</taxon>
        <taxon>Negativicutes</taxon>
        <taxon>Selenomonadales</taxon>
        <taxon>Sporomusaceae</taxon>
        <taxon>Sporomusa</taxon>
    </lineage>
</organism>
<accession>A0ABZ3IGG7</accession>
<protein>
    <submittedName>
        <fullName evidence="2">Uncharacterized protein</fullName>
    </submittedName>
</protein>
<proteinExistence type="predicted"/>
<feature type="region of interest" description="Disordered" evidence="1">
    <location>
        <begin position="135"/>
        <end position="167"/>
    </location>
</feature>
<gene>
    <name evidence="2" type="ORF">SPSIL_008830</name>
</gene>
<evidence type="ECO:0000313" key="2">
    <source>
        <dbReference type="EMBL" id="XFO64774.1"/>
    </source>
</evidence>
<dbReference type="Proteomes" id="UP000216752">
    <property type="component" value="Chromosome"/>
</dbReference>
<dbReference type="RefSeq" id="WP_094607754.1">
    <property type="nucleotide sequence ID" value="NZ_CP155573.1"/>
</dbReference>
<evidence type="ECO:0000256" key="1">
    <source>
        <dbReference type="SAM" id="MobiDB-lite"/>
    </source>
</evidence>
<keyword evidence="3" id="KW-1185">Reference proteome</keyword>
<name>A0ABZ3IGG7_9FIRM</name>
<reference evidence="2" key="1">
    <citation type="submission" date="2024-05" db="EMBL/GenBank/DDBJ databases">
        <title>Isolation and characterization of Sporomusa carbonis sp. nov., a carboxydotrophic hydrogenogen in the genus of Sporomusa isolated from a charcoal burning pile.</title>
        <authorList>
            <person name="Boeer T."/>
            <person name="Rosenbaum F."/>
            <person name="Eysell L."/>
            <person name="Mueller V."/>
            <person name="Daniel R."/>
            <person name="Poehlein A."/>
        </authorList>
    </citation>
    <scope>NUCLEOTIDE SEQUENCE [LARGE SCALE GENOMIC DNA]</scope>
    <source>
        <strain evidence="2">DSM 10669</strain>
    </source>
</reference>
<sequence length="167" mass="19563">MRNYTTYTEITKEILDNLSIGDLVKVNDWKKPMRVKCISENYVVIVQKQFKETYYSVIEKKRRNTGDHNAMRQGLFHCGKDDWIFGDSEFRYNFDDTEAVARYLQTFETEEAHLSERNAIPILTLHVKSEVRGAGAGNRNHERQNKTPKQSNLGIDNESRTVRPRTF</sequence>
<evidence type="ECO:0000313" key="3">
    <source>
        <dbReference type="Proteomes" id="UP000216752"/>
    </source>
</evidence>